<feature type="transmembrane region" description="Helical" evidence="6">
    <location>
        <begin position="325"/>
        <end position="346"/>
    </location>
</feature>
<dbReference type="GO" id="GO:0005886">
    <property type="term" value="C:plasma membrane"/>
    <property type="evidence" value="ECO:0007669"/>
    <property type="project" value="TreeGrafter"/>
</dbReference>
<dbReference type="EMBL" id="CAJNNW010037326">
    <property type="protein sequence ID" value="CAE8740829.1"/>
    <property type="molecule type" value="Genomic_DNA"/>
</dbReference>
<proteinExistence type="inferred from homology"/>
<evidence type="ECO:0000256" key="4">
    <source>
        <dbReference type="ARBA" id="ARBA00022989"/>
    </source>
</evidence>
<dbReference type="GO" id="GO:0005783">
    <property type="term" value="C:endoplasmic reticulum"/>
    <property type="evidence" value="ECO:0007669"/>
    <property type="project" value="TreeGrafter"/>
</dbReference>
<evidence type="ECO:0000313" key="7">
    <source>
        <dbReference type="EMBL" id="CAE8740829.1"/>
    </source>
</evidence>
<evidence type="ECO:0000256" key="2">
    <source>
        <dbReference type="ARBA" id="ARBA00009457"/>
    </source>
</evidence>
<reference evidence="7" key="1">
    <citation type="submission" date="2021-02" db="EMBL/GenBank/DDBJ databases">
        <authorList>
            <person name="Dougan E. K."/>
            <person name="Rhodes N."/>
            <person name="Thang M."/>
            <person name="Chan C."/>
        </authorList>
    </citation>
    <scope>NUCLEOTIDE SEQUENCE</scope>
</reference>
<comment type="caution">
    <text evidence="7">The sequence shown here is derived from an EMBL/GenBank/DDBJ whole genome shotgun (WGS) entry which is preliminary data.</text>
</comment>
<dbReference type="Proteomes" id="UP000626109">
    <property type="component" value="Unassembled WGS sequence"/>
</dbReference>
<organism evidence="7 8">
    <name type="scientific">Polarella glacialis</name>
    <name type="common">Dinoflagellate</name>
    <dbReference type="NCBI Taxonomy" id="89957"/>
    <lineage>
        <taxon>Eukaryota</taxon>
        <taxon>Sar</taxon>
        <taxon>Alveolata</taxon>
        <taxon>Dinophyceae</taxon>
        <taxon>Suessiales</taxon>
        <taxon>Suessiaceae</taxon>
        <taxon>Polarella</taxon>
    </lineage>
</organism>
<evidence type="ECO:0000256" key="6">
    <source>
        <dbReference type="SAM" id="Phobius"/>
    </source>
</evidence>
<evidence type="ECO:0000256" key="5">
    <source>
        <dbReference type="ARBA" id="ARBA00023136"/>
    </source>
</evidence>
<evidence type="ECO:0008006" key="9">
    <source>
        <dbReference type="Google" id="ProtNLM"/>
    </source>
</evidence>
<dbReference type="GO" id="GO:0005794">
    <property type="term" value="C:Golgi apparatus"/>
    <property type="evidence" value="ECO:0007669"/>
    <property type="project" value="TreeGrafter"/>
</dbReference>
<dbReference type="PANTHER" id="PTHR10926:SF0">
    <property type="entry name" value="CDC50, ISOFORM A"/>
    <property type="match status" value="1"/>
</dbReference>
<sequence length="352" mass="38653">MVPADQVVVVVEDGPPCARKLTAPEQAEATAVAARGPCQRCIYRWAQQNDPTLKLPFYWYRFRCQLGCAVLLGVICAIAGALLLLQSGNMHEVTILYKAGEVAKEFTIDKEFSDDVYVYYELPGLNLNRKDFVESKDKNVMTTLVSPVTCLDSDSRSWANWRRAGDTAFLARIAVVAGSGMAPCGLVGISMFTDEFTFDKKATSSTWNRVDADETQVALPGDATTYSKKISANGGKLIINGQESWISAGSFYEHWKVWYRTPASSNVRNLWAVVKGGLQTGTYRVNFVENSPIWEKWGVSEKRIVIAGKHSLGSRGAMRAVGGTFLAVAGLEVFAFLVFCGCFLLTPKAQKP</sequence>
<dbReference type="InterPro" id="IPR005045">
    <property type="entry name" value="CDC50/LEM3_fam"/>
</dbReference>
<accession>A0A813M4M2</accession>
<protein>
    <recommendedName>
        <fullName evidence="9">ALA-interacting subunit</fullName>
    </recommendedName>
</protein>
<gene>
    <name evidence="7" type="ORF">PGLA2088_LOCUS50180</name>
</gene>
<keyword evidence="4 6" id="KW-1133">Transmembrane helix</keyword>
<evidence type="ECO:0000256" key="3">
    <source>
        <dbReference type="ARBA" id="ARBA00022692"/>
    </source>
</evidence>
<name>A0A813M4M2_POLGL</name>
<evidence type="ECO:0000256" key="1">
    <source>
        <dbReference type="ARBA" id="ARBA00004141"/>
    </source>
</evidence>
<evidence type="ECO:0000313" key="8">
    <source>
        <dbReference type="Proteomes" id="UP000626109"/>
    </source>
</evidence>
<dbReference type="AlphaFoldDB" id="A0A813M4M2"/>
<dbReference type="Pfam" id="PF03381">
    <property type="entry name" value="CDC50"/>
    <property type="match status" value="1"/>
</dbReference>
<keyword evidence="3 6" id="KW-0812">Transmembrane</keyword>
<comment type="similarity">
    <text evidence="2">Belongs to the CDC50/LEM3 family.</text>
</comment>
<comment type="subcellular location">
    <subcellularLocation>
        <location evidence="1">Membrane</location>
        <topology evidence="1">Multi-pass membrane protein</topology>
    </subcellularLocation>
</comment>
<keyword evidence="5 6" id="KW-0472">Membrane</keyword>
<feature type="transmembrane region" description="Helical" evidence="6">
    <location>
        <begin position="60"/>
        <end position="85"/>
    </location>
</feature>
<dbReference type="PANTHER" id="PTHR10926">
    <property type="entry name" value="CELL CYCLE CONTROL PROTEIN 50"/>
    <property type="match status" value="1"/>
</dbReference>